<reference evidence="2 3" key="1">
    <citation type="submission" date="2016-10" db="EMBL/GenBank/DDBJ databases">
        <authorList>
            <person name="de Groot N.N."/>
        </authorList>
    </citation>
    <scope>NUCLEOTIDE SEQUENCE [LARGE SCALE GENOMIC DNA]</scope>
    <source>
        <strain evidence="2 3">DSM 44993</strain>
    </source>
</reference>
<accession>A0A1H8X778</accession>
<dbReference type="Proteomes" id="UP000198582">
    <property type="component" value="Unassembled WGS sequence"/>
</dbReference>
<protein>
    <submittedName>
        <fullName evidence="2">Uncharacterized protein</fullName>
    </submittedName>
</protein>
<dbReference type="AlphaFoldDB" id="A0A1H8X778"/>
<feature type="compositionally biased region" description="Pro residues" evidence="1">
    <location>
        <begin position="69"/>
        <end position="85"/>
    </location>
</feature>
<evidence type="ECO:0000256" key="1">
    <source>
        <dbReference type="SAM" id="MobiDB-lite"/>
    </source>
</evidence>
<proteinExistence type="predicted"/>
<sequence>MTEIPGPRVQPLGPGFRPLCMRTTVKVLGVSVLLLSVAACGGQSGSGASAPSTSAPVSPVPVSSAPGSTSPPPVPLPSPSGPPQSRPTQGVPPGDTAPAPGQVDASALPPGYPHDLTLAQGGKVVVIQAEEGGCDKLAARAGEQTAQQAVVVVTVTKAPHGQMCPMHIRDISLPVTLDQPLGGRKLVLRPGS</sequence>
<gene>
    <name evidence="2" type="ORF">SAMN04489732_106359</name>
</gene>
<organism evidence="2 3">
    <name type="scientific">Amycolatopsis saalfeldensis</name>
    <dbReference type="NCBI Taxonomy" id="394193"/>
    <lineage>
        <taxon>Bacteria</taxon>
        <taxon>Bacillati</taxon>
        <taxon>Actinomycetota</taxon>
        <taxon>Actinomycetes</taxon>
        <taxon>Pseudonocardiales</taxon>
        <taxon>Pseudonocardiaceae</taxon>
        <taxon>Amycolatopsis</taxon>
    </lineage>
</organism>
<evidence type="ECO:0000313" key="3">
    <source>
        <dbReference type="Proteomes" id="UP000198582"/>
    </source>
</evidence>
<keyword evidence="3" id="KW-1185">Reference proteome</keyword>
<name>A0A1H8X778_9PSEU</name>
<evidence type="ECO:0000313" key="2">
    <source>
        <dbReference type="EMBL" id="SEP35573.1"/>
    </source>
</evidence>
<dbReference type="STRING" id="394193.SAMN04489732_106359"/>
<feature type="region of interest" description="Disordered" evidence="1">
    <location>
        <begin position="43"/>
        <end position="113"/>
    </location>
</feature>
<dbReference type="EMBL" id="FOEF01000006">
    <property type="protein sequence ID" value="SEP35573.1"/>
    <property type="molecule type" value="Genomic_DNA"/>
</dbReference>
<feature type="compositionally biased region" description="Low complexity" evidence="1">
    <location>
        <begin position="43"/>
        <end position="68"/>
    </location>
</feature>